<dbReference type="Gene3D" id="3.40.30.10">
    <property type="entry name" value="Glutaredoxin"/>
    <property type="match status" value="1"/>
</dbReference>
<protein>
    <submittedName>
        <fullName evidence="2">Unannotated protein</fullName>
    </submittedName>
</protein>
<organism evidence="2">
    <name type="scientific">freshwater metagenome</name>
    <dbReference type="NCBI Taxonomy" id="449393"/>
    <lineage>
        <taxon>unclassified sequences</taxon>
        <taxon>metagenomes</taxon>
        <taxon>ecological metagenomes</taxon>
    </lineage>
</organism>
<dbReference type="InterPro" id="IPR036249">
    <property type="entry name" value="Thioredoxin-like_sf"/>
</dbReference>
<dbReference type="EMBL" id="CAEZTU010000037">
    <property type="protein sequence ID" value="CAB4579752.1"/>
    <property type="molecule type" value="Genomic_DNA"/>
</dbReference>
<dbReference type="InterPro" id="IPR013766">
    <property type="entry name" value="Thioredoxin_domain"/>
</dbReference>
<accession>A0A6J6ETE7</accession>
<evidence type="ECO:0000259" key="1">
    <source>
        <dbReference type="Pfam" id="PF00085"/>
    </source>
</evidence>
<feature type="domain" description="Thioredoxin" evidence="1">
    <location>
        <begin position="49"/>
        <end position="133"/>
    </location>
</feature>
<proteinExistence type="predicted"/>
<evidence type="ECO:0000313" key="2">
    <source>
        <dbReference type="EMBL" id="CAB4579752.1"/>
    </source>
</evidence>
<dbReference type="SUPFAM" id="SSF52833">
    <property type="entry name" value="Thioredoxin-like"/>
    <property type="match status" value="1"/>
</dbReference>
<dbReference type="Pfam" id="PF00085">
    <property type="entry name" value="Thioredoxin"/>
    <property type="match status" value="1"/>
</dbReference>
<reference evidence="2" key="1">
    <citation type="submission" date="2020-05" db="EMBL/GenBank/DDBJ databases">
        <authorList>
            <person name="Chiriac C."/>
            <person name="Salcher M."/>
            <person name="Ghai R."/>
            <person name="Kavagutti S V."/>
        </authorList>
    </citation>
    <scope>NUCLEOTIDE SEQUENCE</scope>
</reference>
<gene>
    <name evidence="2" type="ORF">UFOPK1740_00827</name>
</gene>
<dbReference type="AlphaFoldDB" id="A0A6J6ETE7"/>
<sequence length="146" mass="16603">MNQFLLILLVIGLSTAFGFFLHFTRGKLTNKYSNEVQFSDLKLGFEIGKKATILQFKTQYCSICPGVKRQIGELIKNDQDILFYEIDAVEKIDLARKLHVKSSPTVLFFNEDGLEEGRIIGAPKNNEIKNTLEKITTIKMEKTNAN</sequence>
<dbReference type="CDD" id="cd02947">
    <property type="entry name" value="TRX_family"/>
    <property type="match status" value="1"/>
</dbReference>
<name>A0A6J6ETE7_9ZZZZ</name>